<dbReference type="PANTHER" id="PTHR37423">
    <property type="entry name" value="SOLUBLE LYTIC MUREIN TRANSGLYCOSYLASE-RELATED"/>
    <property type="match status" value="1"/>
</dbReference>
<accession>A0ABS3JP39</accession>
<gene>
    <name evidence="3" type="ORF">J2I46_24520</name>
</gene>
<keyword evidence="4" id="KW-1185">Reference proteome</keyword>
<organism evidence="3 4">
    <name type="scientific">Fibrella forsythiae</name>
    <dbReference type="NCBI Taxonomy" id="2817061"/>
    <lineage>
        <taxon>Bacteria</taxon>
        <taxon>Pseudomonadati</taxon>
        <taxon>Bacteroidota</taxon>
        <taxon>Cytophagia</taxon>
        <taxon>Cytophagales</taxon>
        <taxon>Spirosomataceae</taxon>
        <taxon>Fibrella</taxon>
    </lineage>
</organism>
<dbReference type="SUPFAM" id="SSF53955">
    <property type="entry name" value="Lysozyme-like"/>
    <property type="match status" value="1"/>
</dbReference>
<sequence>MDHRRTYTGNHPFLKSTKQIALKQESQFRKYFIVSSLALLFIAHFSVAQKVSTSAKGKKKGPIKTQLPTQQPIQRTNFAGELVPTEQGTVAAKLALALMSTSGYAKRVQALNQRSAPYFAVIEPILAKHHIPNDFKYMPLIESNWKADAVSSAGAVGYWQFMDDTAKDMNLRIEPGNDERMDLVKSTEAACRYLNALHKRLGSWTLAAAAYNGGMGMVEKKMIRQATRSYYEMAMNEETGYYLYRMLAMKELMQNPGRYAGMNAGMLAYADDPYERELQQARRMGWIVDEDPEVKGVPVESYEPAPGSEAAVMDSLLTQLLAQKPKTPTIFMGEVEAKLQKAGKAQLGQSWAFVVTRDAQVGEVELKTGDMLYAVVDDIDSQKQLFLRATKVVSAETKEVTPLMISAMNPVTGLLGLPMPKNLQAGWLVQWKSEF</sequence>
<evidence type="ECO:0000313" key="4">
    <source>
        <dbReference type="Proteomes" id="UP000664628"/>
    </source>
</evidence>
<proteinExistence type="inferred from homology"/>
<dbReference type="CDD" id="cd16894">
    <property type="entry name" value="MltD-like"/>
    <property type="match status" value="1"/>
</dbReference>
<dbReference type="Pfam" id="PF01464">
    <property type="entry name" value="SLT"/>
    <property type="match status" value="1"/>
</dbReference>
<dbReference type="InterPro" id="IPR023346">
    <property type="entry name" value="Lysozyme-like_dom_sf"/>
</dbReference>
<dbReference type="EMBL" id="JAFMYW010000008">
    <property type="protein sequence ID" value="MBO0951770.1"/>
    <property type="molecule type" value="Genomic_DNA"/>
</dbReference>
<dbReference type="Proteomes" id="UP000664628">
    <property type="component" value="Unassembled WGS sequence"/>
</dbReference>
<name>A0ABS3JP39_9BACT</name>
<comment type="caution">
    <text evidence="3">The sequence shown here is derived from an EMBL/GenBank/DDBJ whole genome shotgun (WGS) entry which is preliminary data.</text>
</comment>
<evidence type="ECO:0000313" key="3">
    <source>
        <dbReference type="EMBL" id="MBO0951770.1"/>
    </source>
</evidence>
<evidence type="ECO:0000256" key="1">
    <source>
        <dbReference type="ARBA" id="ARBA00007734"/>
    </source>
</evidence>
<reference evidence="3 4" key="1">
    <citation type="submission" date="2021-03" db="EMBL/GenBank/DDBJ databases">
        <title>Fibrella sp. HMF5405 genome sequencing and assembly.</title>
        <authorList>
            <person name="Kang H."/>
            <person name="Kim H."/>
            <person name="Bae S."/>
            <person name="Joh K."/>
        </authorList>
    </citation>
    <scope>NUCLEOTIDE SEQUENCE [LARGE SCALE GENOMIC DNA]</scope>
    <source>
        <strain evidence="3 4">HMF5405</strain>
    </source>
</reference>
<dbReference type="InterPro" id="IPR008258">
    <property type="entry name" value="Transglycosylase_SLT_dom_1"/>
</dbReference>
<comment type="similarity">
    <text evidence="1">Belongs to the transglycosylase Slt family.</text>
</comment>
<feature type="domain" description="Transglycosylase SLT" evidence="2">
    <location>
        <begin position="126"/>
        <end position="231"/>
    </location>
</feature>
<evidence type="ECO:0000259" key="2">
    <source>
        <dbReference type="Pfam" id="PF01464"/>
    </source>
</evidence>
<protein>
    <submittedName>
        <fullName evidence="3">Lytic transglycosylase domain-containing protein</fullName>
    </submittedName>
</protein>
<dbReference type="PANTHER" id="PTHR37423:SF2">
    <property type="entry name" value="MEMBRANE-BOUND LYTIC MUREIN TRANSGLYCOSYLASE C"/>
    <property type="match status" value="1"/>
</dbReference>
<dbReference type="Gene3D" id="1.10.530.10">
    <property type="match status" value="1"/>
</dbReference>